<name>A0AAF0PN36_SOLVR</name>
<organism evidence="1 2">
    <name type="scientific">Solanum verrucosum</name>
    <dbReference type="NCBI Taxonomy" id="315347"/>
    <lineage>
        <taxon>Eukaryota</taxon>
        <taxon>Viridiplantae</taxon>
        <taxon>Streptophyta</taxon>
        <taxon>Embryophyta</taxon>
        <taxon>Tracheophyta</taxon>
        <taxon>Spermatophyta</taxon>
        <taxon>Magnoliopsida</taxon>
        <taxon>eudicotyledons</taxon>
        <taxon>Gunneridae</taxon>
        <taxon>Pentapetalae</taxon>
        <taxon>asterids</taxon>
        <taxon>lamiids</taxon>
        <taxon>Solanales</taxon>
        <taxon>Solanaceae</taxon>
        <taxon>Solanoideae</taxon>
        <taxon>Solaneae</taxon>
        <taxon>Solanum</taxon>
    </lineage>
</organism>
<dbReference type="AlphaFoldDB" id="A0AAF0PN36"/>
<evidence type="ECO:0000313" key="2">
    <source>
        <dbReference type="Proteomes" id="UP001234989"/>
    </source>
</evidence>
<dbReference type="SUPFAM" id="SSF53098">
    <property type="entry name" value="Ribonuclease H-like"/>
    <property type="match status" value="1"/>
</dbReference>
<accession>A0AAF0PN36</accession>
<dbReference type="GO" id="GO:0030014">
    <property type="term" value="C:CCR4-NOT complex"/>
    <property type="evidence" value="ECO:0007669"/>
    <property type="project" value="InterPro"/>
</dbReference>
<dbReference type="PANTHER" id="PTHR10797">
    <property type="entry name" value="CCR4-NOT TRANSCRIPTION COMPLEX SUBUNIT"/>
    <property type="match status" value="1"/>
</dbReference>
<dbReference type="InterPro" id="IPR012337">
    <property type="entry name" value="RNaseH-like_sf"/>
</dbReference>
<reference evidence="1" key="1">
    <citation type="submission" date="2023-08" db="EMBL/GenBank/DDBJ databases">
        <title>A de novo genome assembly of Solanum verrucosum Schlechtendal, a Mexican diploid species geographically isolated from the other diploid A-genome species in potato relatives.</title>
        <authorList>
            <person name="Hosaka K."/>
        </authorList>
    </citation>
    <scope>NUCLEOTIDE SEQUENCE</scope>
    <source>
        <tissue evidence="1">Young leaves</tissue>
    </source>
</reference>
<dbReference type="GO" id="GO:0003676">
    <property type="term" value="F:nucleic acid binding"/>
    <property type="evidence" value="ECO:0007669"/>
    <property type="project" value="InterPro"/>
</dbReference>
<dbReference type="Gene3D" id="3.30.420.10">
    <property type="entry name" value="Ribonuclease H-like superfamily/Ribonuclease H"/>
    <property type="match status" value="1"/>
</dbReference>
<dbReference type="GO" id="GO:0004535">
    <property type="term" value="F:poly(A)-specific ribonuclease activity"/>
    <property type="evidence" value="ECO:0007669"/>
    <property type="project" value="InterPro"/>
</dbReference>
<gene>
    <name evidence="1" type="ORF">MTR67_000797</name>
</gene>
<dbReference type="Proteomes" id="UP001234989">
    <property type="component" value="Chromosome 1"/>
</dbReference>
<dbReference type="InterPro" id="IPR036397">
    <property type="entry name" value="RNaseH_sf"/>
</dbReference>
<keyword evidence="2" id="KW-1185">Reference proteome</keyword>
<dbReference type="InterPro" id="IPR039637">
    <property type="entry name" value="CNOT7/CNOT8/Pop2"/>
</dbReference>
<protein>
    <submittedName>
        <fullName evidence="1">Uncharacterized protein</fullName>
    </submittedName>
</protein>
<dbReference type="EMBL" id="CP133612">
    <property type="protein sequence ID" value="WMV07412.1"/>
    <property type="molecule type" value="Genomic_DNA"/>
</dbReference>
<sequence length="94" mass="10538">MDIEYPGNIYNLVVPFSQLSPVEKYNLLKSNVDELKLIQIGITLSDANGNLPELVIEEASIFQLFVNSGIDFERNLELGIRSIDFDELLMSGTC</sequence>
<evidence type="ECO:0000313" key="1">
    <source>
        <dbReference type="EMBL" id="WMV07412.1"/>
    </source>
</evidence>
<proteinExistence type="predicted"/>